<accession>A0A392R710</accession>
<evidence type="ECO:0000313" key="2">
    <source>
        <dbReference type="EMBL" id="MCI31872.1"/>
    </source>
</evidence>
<proteinExistence type="predicted"/>
<evidence type="ECO:0000313" key="3">
    <source>
        <dbReference type="Proteomes" id="UP000265520"/>
    </source>
</evidence>
<evidence type="ECO:0000256" key="1">
    <source>
        <dbReference type="SAM" id="MobiDB-lite"/>
    </source>
</evidence>
<reference evidence="2 3" key="1">
    <citation type="journal article" date="2018" name="Front. Plant Sci.">
        <title>Red Clover (Trifolium pratense) and Zigzag Clover (T. medium) - A Picture of Genomic Similarities and Differences.</title>
        <authorList>
            <person name="Dluhosova J."/>
            <person name="Istvanek J."/>
            <person name="Nedelnik J."/>
            <person name="Repkova J."/>
        </authorList>
    </citation>
    <scope>NUCLEOTIDE SEQUENCE [LARGE SCALE GENOMIC DNA]</scope>
    <source>
        <strain evidence="3">cv. 10/8</strain>
        <tissue evidence="2">Leaf</tissue>
    </source>
</reference>
<dbReference type="GO" id="GO:0016301">
    <property type="term" value="F:kinase activity"/>
    <property type="evidence" value="ECO:0007669"/>
    <property type="project" value="UniProtKB-KW"/>
</dbReference>
<dbReference type="AlphaFoldDB" id="A0A392R710"/>
<keyword evidence="2" id="KW-0418">Kinase</keyword>
<comment type="caution">
    <text evidence="2">The sequence shown here is derived from an EMBL/GenBank/DDBJ whole genome shotgun (WGS) entry which is preliminary data.</text>
</comment>
<feature type="region of interest" description="Disordered" evidence="1">
    <location>
        <begin position="28"/>
        <end position="64"/>
    </location>
</feature>
<keyword evidence="3" id="KW-1185">Reference proteome</keyword>
<protein>
    <submittedName>
        <fullName evidence="2">Cysteine-rich receptor-like protein kinase</fullName>
    </submittedName>
</protein>
<feature type="non-terminal residue" evidence="2">
    <location>
        <position position="64"/>
    </location>
</feature>
<keyword evidence="2" id="KW-0808">Transferase</keyword>
<dbReference type="Proteomes" id="UP000265520">
    <property type="component" value="Unassembled WGS sequence"/>
</dbReference>
<feature type="compositionally biased region" description="Low complexity" evidence="1">
    <location>
        <begin position="39"/>
        <end position="64"/>
    </location>
</feature>
<sequence length="64" mass="6657">MKGCLYLGPSCSVRYDITPFFQSIVMNNTNSPAGPAPQPSQALPPALSPKTATSAISINTSTSK</sequence>
<keyword evidence="2" id="KW-0675">Receptor</keyword>
<organism evidence="2 3">
    <name type="scientific">Trifolium medium</name>
    <dbReference type="NCBI Taxonomy" id="97028"/>
    <lineage>
        <taxon>Eukaryota</taxon>
        <taxon>Viridiplantae</taxon>
        <taxon>Streptophyta</taxon>
        <taxon>Embryophyta</taxon>
        <taxon>Tracheophyta</taxon>
        <taxon>Spermatophyta</taxon>
        <taxon>Magnoliopsida</taxon>
        <taxon>eudicotyledons</taxon>
        <taxon>Gunneridae</taxon>
        <taxon>Pentapetalae</taxon>
        <taxon>rosids</taxon>
        <taxon>fabids</taxon>
        <taxon>Fabales</taxon>
        <taxon>Fabaceae</taxon>
        <taxon>Papilionoideae</taxon>
        <taxon>50 kb inversion clade</taxon>
        <taxon>NPAAA clade</taxon>
        <taxon>Hologalegina</taxon>
        <taxon>IRL clade</taxon>
        <taxon>Trifolieae</taxon>
        <taxon>Trifolium</taxon>
    </lineage>
</organism>
<dbReference type="EMBL" id="LXQA010190802">
    <property type="protein sequence ID" value="MCI31872.1"/>
    <property type="molecule type" value="Genomic_DNA"/>
</dbReference>
<name>A0A392R710_9FABA</name>